<protein>
    <recommendedName>
        <fullName evidence="2">DUF6533 domain-containing protein</fullName>
    </recommendedName>
</protein>
<name>A0A8H5HCH2_9AGAR</name>
<feature type="transmembrane region" description="Helical" evidence="1">
    <location>
        <begin position="254"/>
        <end position="274"/>
    </location>
</feature>
<keyword evidence="4" id="KW-1185">Reference proteome</keyword>
<proteinExistence type="predicted"/>
<evidence type="ECO:0000259" key="2">
    <source>
        <dbReference type="Pfam" id="PF20151"/>
    </source>
</evidence>
<organism evidence="3 4">
    <name type="scientific">Collybiopsis confluens</name>
    <dbReference type="NCBI Taxonomy" id="2823264"/>
    <lineage>
        <taxon>Eukaryota</taxon>
        <taxon>Fungi</taxon>
        <taxon>Dikarya</taxon>
        <taxon>Basidiomycota</taxon>
        <taxon>Agaricomycotina</taxon>
        <taxon>Agaricomycetes</taxon>
        <taxon>Agaricomycetidae</taxon>
        <taxon>Agaricales</taxon>
        <taxon>Marasmiineae</taxon>
        <taxon>Omphalotaceae</taxon>
        <taxon>Collybiopsis</taxon>
    </lineage>
</organism>
<dbReference type="InterPro" id="IPR045340">
    <property type="entry name" value="DUF6533"/>
</dbReference>
<dbReference type="EMBL" id="JAACJN010000062">
    <property type="protein sequence ID" value="KAF5380734.1"/>
    <property type="molecule type" value="Genomic_DNA"/>
</dbReference>
<dbReference type="Proteomes" id="UP000518752">
    <property type="component" value="Unassembled WGS sequence"/>
</dbReference>
<dbReference type="Pfam" id="PF20151">
    <property type="entry name" value="DUF6533"/>
    <property type="match status" value="1"/>
</dbReference>
<evidence type="ECO:0000313" key="4">
    <source>
        <dbReference type="Proteomes" id="UP000518752"/>
    </source>
</evidence>
<accession>A0A8H5HCH2</accession>
<dbReference type="OrthoDB" id="3354157at2759"/>
<comment type="caution">
    <text evidence="3">The sequence shown here is derived from an EMBL/GenBank/DDBJ whole genome shotgun (WGS) entry which is preliminary data.</text>
</comment>
<feature type="transmembrane region" description="Helical" evidence="1">
    <location>
        <begin position="160"/>
        <end position="179"/>
    </location>
</feature>
<gene>
    <name evidence="3" type="ORF">D9757_007155</name>
</gene>
<keyword evidence="1" id="KW-0472">Membrane</keyword>
<evidence type="ECO:0000313" key="3">
    <source>
        <dbReference type="EMBL" id="KAF5380734.1"/>
    </source>
</evidence>
<evidence type="ECO:0000256" key="1">
    <source>
        <dbReference type="SAM" id="Phobius"/>
    </source>
</evidence>
<reference evidence="3 4" key="1">
    <citation type="journal article" date="2020" name="ISME J.">
        <title>Uncovering the hidden diversity of litter-decomposition mechanisms in mushroom-forming fungi.</title>
        <authorList>
            <person name="Floudas D."/>
            <person name="Bentzer J."/>
            <person name="Ahren D."/>
            <person name="Johansson T."/>
            <person name="Persson P."/>
            <person name="Tunlid A."/>
        </authorList>
    </citation>
    <scope>NUCLEOTIDE SEQUENCE [LARGE SCALE GENOMIC DNA]</scope>
    <source>
        <strain evidence="3 4">CBS 406.79</strain>
    </source>
</reference>
<keyword evidence="1" id="KW-1133">Transmembrane helix</keyword>
<feature type="transmembrane region" description="Helical" evidence="1">
    <location>
        <begin position="133"/>
        <end position="153"/>
    </location>
</feature>
<dbReference type="AlphaFoldDB" id="A0A8H5HCH2"/>
<sequence length="356" mass="40068">MSDLPELITDRTDVQDTINVAFVGFTILIWDHLDTFPTEVEYIWPRIGEKQPIVYLFLIASKTPFFHLHYVSSAYLQNRYLTPLGFIVNLFAFLSPSMNSNLERYVFEKCSVDAVLHGHHLRLRCKHFVRFEGAMTMIGINVVGLMMLVRIYALYNRQPWVVRAVAALLVTEIGTYIWLMTTGMAVEHNPGVTSCTMIFAEPNRVASSASAWLPLLYDTVVLVLTLKKTLPSIRSKNRHQSTMYLLKRLLEDGLLYYSAIFAVTLALTVMISVAPPGLKNIVAQSAGTFDYGNDDVPNHSESHEIAREISEACAIIEPYAPRIIPFRPSAPATALSTAISSNSIEWPFSYSAIFHK</sequence>
<feature type="domain" description="DUF6533" evidence="2">
    <location>
        <begin position="21"/>
        <end position="83"/>
    </location>
</feature>
<keyword evidence="1" id="KW-0812">Transmembrane</keyword>